<name>A0A0A9AUD2_ARUDO</name>
<sequence>MEKPEGFKIPPEENKVSRLIKSLYGRKQAQNNGTKNLTTL</sequence>
<accession>A0A0A9AUD2</accession>
<evidence type="ECO:0000313" key="1">
    <source>
        <dbReference type="EMBL" id="JAD53483.1"/>
    </source>
</evidence>
<protein>
    <submittedName>
        <fullName evidence="1">Uncharacterized protein</fullName>
    </submittedName>
</protein>
<proteinExistence type="predicted"/>
<dbReference type="AlphaFoldDB" id="A0A0A9AUD2"/>
<reference evidence="1" key="2">
    <citation type="journal article" date="2015" name="Data Brief">
        <title>Shoot transcriptome of the giant reed, Arundo donax.</title>
        <authorList>
            <person name="Barrero R.A."/>
            <person name="Guerrero F.D."/>
            <person name="Moolhuijzen P."/>
            <person name="Goolsby J.A."/>
            <person name="Tidwell J."/>
            <person name="Bellgard S.E."/>
            <person name="Bellgard M.I."/>
        </authorList>
    </citation>
    <scope>NUCLEOTIDE SEQUENCE</scope>
    <source>
        <tissue evidence="1">Shoot tissue taken approximately 20 cm above the soil surface</tissue>
    </source>
</reference>
<organism evidence="1">
    <name type="scientific">Arundo donax</name>
    <name type="common">Giant reed</name>
    <name type="synonym">Donax arundinaceus</name>
    <dbReference type="NCBI Taxonomy" id="35708"/>
    <lineage>
        <taxon>Eukaryota</taxon>
        <taxon>Viridiplantae</taxon>
        <taxon>Streptophyta</taxon>
        <taxon>Embryophyta</taxon>
        <taxon>Tracheophyta</taxon>
        <taxon>Spermatophyta</taxon>
        <taxon>Magnoliopsida</taxon>
        <taxon>Liliopsida</taxon>
        <taxon>Poales</taxon>
        <taxon>Poaceae</taxon>
        <taxon>PACMAD clade</taxon>
        <taxon>Arundinoideae</taxon>
        <taxon>Arundineae</taxon>
        <taxon>Arundo</taxon>
    </lineage>
</organism>
<reference evidence="1" key="1">
    <citation type="submission" date="2014-09" db="EMBL/GenBank/DDBJ databases">
        <authorList>
            <person name="Magalhaes I.L.F."/>
            <person name="Oliveira U."/>
            <person name="Santos F.R."/>
            <person name="Vidigal T.H.D.A."/>
            <person name="Brescovit A.D."/>
            <person name="Santos A.J."/>
        </authorList>
    </citation>
    <scope>NUCLEOTIDE SEQUENCE</scope>
    <source>
        <tissue evidence="1">Shoot tissue taken approximately 20 cm above the soil surface</tissue>
    </source>
</reference>
<dbReference type="EMBL" id="GBRH01244412">
    <property type="protein sequence ID" value="JAD53483.1"/>
    <property type="molecule type" value="Transcribed_RNA"/>
</dbReference>